<proteinExistence type="predicted"/>
<feature type="region of interest" description="Disordered" evidence="1">
    <location>
        <begin position="184"/>
        <end position="236"/>
    </location>
</feature>
<dbReference type="InterPro" id="IPR050473">
    <property type="entry name" value="A2M/Complement_sys"/>
</dbReference>
<keyword evidence="4" id="KW-1185">Reference proteome</keyword>
<dbReference type="Gene3D" id="2.60.40.10">
    <property type="entry name" value="Immunoglobulins"/>
    <property type="match status" value="1"/>
</dbReference>
<comment type="caution">
    <text evidence="3">The sequence shown here is derived from an EMBL/GenBank/DDBJ whole genome shotgun (WGS) entry which is preliminary data.</text>
</comment>
<name>A0A3L8RTK2_CHLGU</name>
<gene>
    <name evidence="3" type="ORF">DV515_00016535</name>
</gene>
<feature type="domain" description="Macroglobulin" evidence="2">
    <location>
        <begin position="43"/>
        <end position="124"/>
    </location>
</feature>
<dbReference type="OrthoDB" id="9998011at2759"/>
<dbReference type="Proteomes" id="UP000276834">
    <property type="component" value="Unassembled WGS sequence"/>
</dbReference>
<feature type="compositionally biased region" description="Pro residues" evidence="1">
    <location>
        <begin position="196"/>
        <end position="209"/>
    </location>
</feature>
<evidence type="ECO:0000313" key="4">
    <source>
        <dbReference type="Proteomes" id="UP000276834"/>
    </source>
</evidence>
<dbReference type="EMBL" id="QUSF01000340">
    <property type="protein sequence ID" value="RLV82889.1"/>
    <property type="molecule type" value="Genomic_DNA"/>
</dbReference>
<dbReference type="InterPro" id="IPR041555">
    <property type="entry name" value="MG3"/>
</dbReference>
<dbReference type="PANTHER" id="PTHR11412">
    <property type="entry name" value="MACROGLOBULIN / COMPLEMENT"/>
    <property type="match status" value="1"/>
</dbReference>
<reference evidence="3 4" key="1">
    <citation type="journal article" date="2018" name="Proc. R. Soc. B">
        <title>A non-coding region near Follistatin controls head colour polymorphism in the Gouldian finch.</title>
        <authorList>
            <person name="Toomey M.B."/>
            <person name="Marques C.I."/>
            <person name="Andrade P."/>
            <person name="Araujo P.M."/>
            <person name="Sabatino S."/>
            <person name="Gazda M.A."/>
            <person name="Afonso S."/>
            <person name="Lopes R.J."/>
            <person name="Corbo J.C."/>
            <person name="Carneiro M."/>
        </authorList>
    </citation>
    <scope>NUCLEOTIDE SEQUENCE [LARGE SCALE GENOMIC DNA]</scope>
    <source>
        <strain evidence="3">Red01</strain>
        <tissue evidence="3">Muscle</tissue>
    </source>
</reference>
<dbReference type="Gene3D" id="2.60.40.1940">
    <property type="match status" value="1"/>
</dbReference>
<dbReference type="PANTHER" id="PTHR11412:SF185">
    <property type="entry name" value="ALPHA-2-MACROGLOBULIN-LIKE PROTEIN 1"/>
    <property type="match status" value="1"/>
</dbReference>
<evidence type="ECO:0000259" key="2">
    <source>
        <dbReference type="Pfam" id="PF17791"/>
    </source>
</evidence>
<dbReference type="AlphaFoldDB" id="A0A3L8RTK2"/>
<evidence type="ECO:0000313" key="3">
    <source>
        <dbReference type="EMBL" id="RLV82889.1"/>
    </source>
</evidence>
<evidence type="ECO:0000256" key="1">
    <source>
        <dbReference type="SAM" id="MobiDB-lite"/>
    </source>
</evidence>
<dbReference type="Pfam" id="PF17791">
    <property type="entry name" value="MG3"/>
    <property type="match status" value="1"/>
</dbReference>
<accession>A0A3L8RTK2</accession>
<sequence>MVHGHWEVGLHHGQQVSTPCSHPGDVVTVLGVTTLCPCACPLVLPKFEVTIHLPSVLWEQDEKFPVEICGRYTYGKPVQGKVQADLCLSQKHWSHWREKTCTQVTGQTEKNGCFSTEVSLATLEKMALPFRKELEVEASLVEDGTGLEMKNTKSCEVFPRTVTVTFENPDHVYKRGLPYTGTVTENPLSPWGSPAPAAPSPAPAHPSPVLPQLQPQSRHPPFPPAQIRLQGTDGSGLPQRQVLLSVRNQGKVKTQSFQTDSSGRASFQLDASGWSDLVSLEAQVSRTAENQEQGSARLRSQGAFLTVMPYSSKSGSFLHIRDLEGELPCGQSQQVHVDSIFGKEALGSELENLDLVFMDWRLGMVKNHPRTLIMGLSSTRAL</sequence>
<organism evidence="3 4">
    <name type="scientific">Chloebia gouldiae</name>
    <name type="common">Gouldian finch</name>
    <name type="synonym">Erythrura gouldiae</name>
    <dbReference type="NCBI Taxonomy" id="44316"/>
    <lineage>
        <taxon>Eukaryota</taxon>
        <taxon>Metazoa</taxon>
        <taxon>Chordata</taxon>
        <taxon>Craniata</taxon>
        <taxon>Vertebrata</taxon>
        <taxon>Euteleostomi</taxon>
        <taxon>Archelosauria</taxon>
        <taxon>Archosauria</taxon>
        <taxon>Dinosauria</taxon>
        <taxon>Saurischia</taxon>
        <taxon>Theropoda</taxon>
        <taxon>Coelurosauria</taxon>
        <taxon>Aves</taxon>
        <taxon>Neognathae</taxon>
        <taxon>Neoaves</taxon>
        <taxon>Telluraves</taxon>
        <taxon>Australaves</taxon>
        <taxon>Passeriformes</taxon>
        <taxon>Passeroidea</taxon>
        <taxon>Passeridae</taxon>
        <taxon>Chloebia</taxon>
    </lineage>
</organism>
<protein>
    <recommendedName>
        <fullName evidence="2">Macroglobulin domain-containing protein</fullName>
    </recommendedName>
</protein>
<dbReference type="InterPro" id="IPR013783">
    <property type="entry name" value="Ig-like_fold"/>
</dbReference>